<keyword evidence="2" id="KW-0731">Sigma factor</keyword>
<feature type="domain" description="RNA polymerase sigma factor 70 region 4 type 2" evidence="5">
    <location>
        <begin position="116"/>
        <end position="167"/>
    </location>
</feature>
<dbReference type="GO" id="GO:0003677">
    <property type="term" value="F:DNA binding"/>
    <property type="evidence" value="ECO:0007669"/>
    <property type="project" value="UniProtKB-KW"/>
</dbReference>
<dbReference type="NCBIfam" id="TIGR02937">
    <property type="entry name" value="sigma70-ECF"/>
    <property type="match status" value="1"/>
</dbReference>
<evidence type="ECO:0000313" key="7">
    <source>
        <dbReference type="Proteomes" id="UP000236173"/>
    </source>
</evidence>
<keyword evidence="4" id="KW-0804">Transcription</keyword>
<evidence type="ECO:0000256" key="1">
    <source>
        <dbReference type="ARBA" id="ARBA00023015"/>
    </source>
</evidence>
<dbReference type="EMBL" id="BEHT01000005">
    <property type="protein sequence ID" value="GBC98040.1"/>
    <property type="molecule type" value="Genomic_DNA"/>
</dbReference>
<evidence type="ECO:0000256" key="2">
    <source>
        <dbReference type="ARBA" id="ARBA00023082"/>
    </source>
</evidence>
<proteinExistence type="predicted"/>
<comment type="caution">
    <text evidence="6">The sequence shown here is derived from an EMBL/GenBank/DDBJ whole genome shotgun (WGS) entry which is preliminary data.</text>
</comment>
<dbReference type="GO" id="GO:0006352">
    <property type="term" value="P:DNA-templated transcription initiation"/>
    <property type="evidence" value="ECO:0007669"/>
    <property type="project" value="InterPro"/>
</dbReference>
<dbReference type="GO" id="GO:0016987">
    <property type="term" value="F:sigma factor activity"/>
    <property type="evidence" value="ECO:0007669"/>
    <property type="project" value="UniProtKB-KW"/>
</dbReference>
<evidence type="ECO:0000313" key="6">
    <source>
        <dbReference type="EMBL" id="GBC98040.1"/>
    </source>
</evidence>
<dbReference type="PANTHER" id="PTHR30385:SF4">
    <property type="entry name" value="RNA POLYMERASE SIGMA-E FACTOR"/>
    <property type="match status" value="1"/>
</dbReference>
<dbReference type="Gene3D" id="1.10.10.10">
    <property type="entry name" value="Winged helix-like DNA-binding domain superfamily/Winged helix DNA-binding domain"/>
    <property type="match status" value="1"/>
</dbReference>
<dbReference type="InterPro" id="IPR013249">
    <property type="entry name" value="RNA_pol_sigma70_r4_t2"/>
</dbReference>
<accession>A0A2H5XA23</accession>
<evidence type="ECO:0000256" key="3">
    <source>
        <dbReference type="ARBA" id="ARBA00023125"/>
    </source>
</evidence>
<dbReference type="InterPro" id="IPR013324">
    <property type="entry name" value="RNA_pol_sigma_r3/r4-like"/>
</dbReference>
<dbReference type="Proteomes" id="UP000236173">
    <property type="component" value="Unassembled WGS sequence"/>
</dbReference>
<dbReference type="CDD" id="cd06171">
    <property type="entry name" value="Sigma70_r4"/>
    <property type="match status" value="1"/>
</dbReference>
<name>A0A2H5XA23_9BACT</name>
<keyword evidence="3" id="KW-0238">DNA-binding</keyword>
<dbReference type="PANTHER" id="PTHR30385">
    <property type="entry name" value="SIGMA FACTOR F FLAGELLAR"/>
    <property type="match status" value="1"/>
</dbReference>
<dbReference type="InterPro" id="IPR036388">
    <property type="entry name" value="WH-like_DNA-bd_sf"/>
</dbReference>
<dbReference type="Pfam" id="PF08281">
    <property type="entry name" value="Sigma70_r4_2"/>
    <property type="match status" value="1"/>
</dbReference>
<dbReference type="InterPro" id="IPR014284">
    <property type="entry name" value="RNA_pol_sigma-70_dom"/>
</dbReference>
<evidence type="ECO:0000259" key="5">
    <source>
        <dbReference type="Pfam" id="PF08281"/>
    </source>
</evidence>
<organism evidence="6 7">
    <name type="scientific">Candidatus Fervidibacter japonicus</name>
    <dbReference type="NCBI Taxonomy" id="2035412"/>
    <lineage>
        <taxon>Bacteria</taxon>
        <taxon>Candidatus Fervidibacterota</taxon>
        <taxon>Candidatus Fervidibacter</taxon>
    </lineage>
</organism>
<keyword evidence="1" id="KW-0805">Transcription regulation</keyword>
<evidence type="ECO:0000256" key="4">
    <source>
        <dbReference type="ARBA" id="ARBA00023163"/>
    </source>
</evidence>
<dbReference type="SUPFAM" id="SSF88659">
    <property type="entry name" value="Sigma3 and sigma4 domains of RNA polymerase sigma factors"/>
    <property type="match status" value="1"/>
</dbReference>
<sequence>MQTINLLTQCLAWAKRWRTPPHWSPDDWQEELLATAWAALWEGLSKGIRDEAELRRFIMAALMRRYRDEWNYGVRWVTPNGDSSEDGDGESDLESWEYYAAIGAEDESDTVWVALVIRQALSRLSEEERYLIERKFWDGATERELARELGISQPAVHKRLCRILERLRHLLEPLR</sequence>
<dbReference type="AlphaFoldDB" id="A0A2H5XA23"/>
<gene>
    <name evidence="6" type="ORF">HRbin17_00535</name>
</gene>
<reference evidence="7" key="1">
    <citation type="submission" date="2017-09" db="EMBL/GenBank/DDBJ databases">
        <title>Metaegenomics of thermophilic ammonia-oxidizing enrichment culture.</title>
        <authorList>
            <person name="Kato S."/>
            <person name="Suzuki K."/>
        </authorList>
    </citation>
    <scope>NUCLEOTIDE SEQUENCE [LARGE SCALE GENOMIC DNA]</scope>
</reference>
<protein>
    <recommendedName>
        <fullName evidence="5">RNA polymerase sigma factor 70 region 4 type 2 domain-containing protein</fullName>
    </recommendedName>
</protein>